<evidence type="ECO:0000256" key="2">
    <source>
        <dbReference type="ARBA" id="ARBA00022450"/>
    </source>
</evidence>
<protein>
    <submittedName>
        <fullName evidence="6">Amino acid adenylation domain-containing protein</fullName>
    </submittedName>
</protein>
<dbReference type="InterPro" id="IPR023213">
    <property type="entry name" value="CAT-like_dom_sf"/>
</dbReference>
<comment type="caution">
    <text evidence="6">The sequence shown here is derived from an EMBL/GenBank/DDBJ whole genome shotgun (WGS) entry which is preliminary data.</text>
</comment>
<dbReference type="InterPro" id="IPR001242">
    <property type="entry name" value="Condensation_dom"/>
</dbReference>
<feature type="region of interest" description="Disordered" evidence="4">
    <location>
        <begin position="960"/>
        <end position="982"/>
    </location>
</feature>
<dbReference type="CDD" id="cd05930">
    <property type="entry name" value="A_NRPS"/>
    <property type="match status" value="1"/>
</dbReference>
<dbReference type="Gene3D" id="3.30.300.30">
    <property type="match status" value="1"/>
</dbReference>
<reference evidence="6 7" key="1">
    <citation type="submission" date="2020-07" db="EMBL/GenBank/DDBJ databases">
        <title>Taxonomic revisions and descriptions of new bacterial species based on genomic comparisons in the high-G+C-content subgroup of the family Alcaligenaceae.</title>
        <authorList>
            <person name="Szabo A."/>
            <person name="Felfoldi T."/>
        </authorList>
    </citation>
    <scope>NUCLEOTIDE SEQUENCE [LARGE SCALE GENOMIC DNA]</scope>
    <source>
        <strain evidence="6 7">LMG 24012</strain>
    </source>
</reference>
<dbReference type="InterPro" id="IPR045851">
    <property type="entry name" value="AMP-bd_C_sf"/>
</dbReference>
<keyword evidence="3" id="KW-0597">Phosphoprotein</keyword>
<evidence type="ECO:0000313" key="6">
    <source>
        <dbReference type="EMBL" id="NYT48869.1"/>
    </source>
</evidence>
<dbReference type="PANTHER" id="PTHR45527:SF1">
    <property type="entry name" value="FATTY ACID SYNTHASE"/>
    <property type="match status" value="1"/>
</dbReference>
<dbReference type="Gene3D" id="3.40.50.12780">
    <property type="entry name" value="N-terminal domain of ligase-like"/>
    <property type="match status" value="1"/>
</dbReference>
<gene>
    <name evidence="6" type="ORF">H0A72_06050</name>
</gene>
<dbReference type="GO" id="GO:0003824">
    <property type="term" value="F:catalytic activity"/>
    <property type="evidence" value="ECO:0007669"/>
    <property type="project" value="InterPro"/>
</dbReference>
<dbReference type="PANTHER" id="PTHR45527">
    <property type="entry name" value="NONRIBOSOMAL PEPTIDE SYNTHETASE"/>
    <property type="match status" value="1"/>
</dbReference>
<dbReference type="Pfam" id="PF00668">
    <property type="entry name" value="Condensation"/>
    <property type="match status" value="1"/>
</dbReference>
<dbReference type="Proteomes" id="UP000559809">
    <property type="component" value="Unassembled WGS sequence"/>
</dbReference>
<dbReference type="SUPFAM" id="SSF56801">
    <property type="entry name" value="Acetyl-CoA synthetase-like"/>
    <property type="match status" value="1"/>
</dbReference>
<dbReference type="EMBL" id="JACCEM010000003">
    <property type="protein sequence ID" value="NYT48869.1"/>
    <property type="molecule type" value="Genomic_DNA"/>
</dbReference>
<dbReference type="Gene3D" id="3.30.559.10">
    <property type="entry name" value="Chloramphenicol acetyltransferase-like domain"/>
    <property type="match status" value="1"/>
</dbReference>
<dbReference type="InterPro" id="IPR020806">
    <property type="entry name" value="PKS_PP-bd"/>
</dbReference>
<dbReference type="InterPro" id="IPR042099">
    <property type="entry name" value="ANL_N_sf"/>
</dbReference>
<accession>A0A853FXP4</accession>
<dbReference type="SMART" id="SM00823">
    <property type="entry name" value="PKS_PP"/>
    <property type="match status" value="1"/>
</dbReference>
<evidence type="ECO:0000256" key="3">
    <source>
        <dbReference type="ARBA" id="ARBA00022553"/>
    </source>
</evidence>
<dbReference type="Gene3D" id="1.10.1200.10">
    <property type="entry name" value="ACP-like"/>
    <property type="match status" value="1"/>
</dbReference>
<sequence length="1081" mass="115900">MTATPISSNGSSAQRPIEDAYPLTRMQQALLLRCVTYPDQPLYMGQWWALLEGELDAPAFSLAWQAVVDRHTALRSGFHWDLKDQPFQVVHRQAALTFTDIDWTGVGDWQAALREFLALDRDLPFDIKKPPLMRLALIQLAPARHIVVWTRHHLTVDGWSLGILLDEAFTLYKAEVAGRAHGLPPAPPFRNYVEWEKSLDRDRAREHWRSVLAAMPDADLAPRQALSLNDTRRPDIHNSVRRLPAGLAARLQGLARDTQVTLGTVLQAAWALAADRLANQAAVLFGSVETVRPPHLEQGGGPALVGIQIQVQPIVARVDATPLGAWMQALQAAAGAAREAGPLGMDDLRQLLSLPSDSLPFDSLVGFQNYPLDEAAALRGSGLAMADNGDATVPDMPLNLMVERQSDGGLSLQLMADRRYVGAEEAALRLDMLAHTLSLMPDAAHAPAAGIDALPPALRASLLHAVPDARLLAPRPPVIAAIAGHAAAHPEAPAVVHGQERLNYGELMALARAVAGRLQAQGVAPGARVGLHMERSPLAIAAMLGIMLCGAAYVPLDLNAPDERKAFMIAEAALSAIVCAAPASIAGKPGIALGDLAPAAAAQPQPADAGHAWPAGADEAYVIFTSGSTGRPKGVSVTHDNLSYHVEARKQAHPGMPNRSQLLTFPLIFDGSVTCIFGALSVGGKLVLPLPEEATDPDRLAELVAREGVTQTIMIPSQWALMLSSGRPERLSGLELAIVGGEACPRELVEQHYAVLPGTRFCNEYGPTETTVWATFELCVPGESGPVAIGRPIPGMRAYVTDRHGRICPPGTTGELLIAGPGIAKGYVGRPELTAERFVANPFHDDDGYRSVYRSGDQVARGFDGKLRFQGRADDQVKISGYRIELDEISACLRGCDGVSEAAAVVHQSGPHAMLVAHVAGPGPLSREALLDHARRGLPAYMVPHDIVLHERLPRNAAGKLDRRQLPAPRPPDTAAAAPQGPTETLIAQVWRSVLSRDGIGRHDDFFAIGGRSLDAMQVVSRLRRELKAPLDLIDLFETPRLSELAERLLQRQAGQAAAPAAIPKRQRARVDLPAGAEPRP</sequence>
<dbReference type="FunFam" id="1.10.1200.10:FF:000005">
    <property type="entry name" value="Nonribosomal peptide synthetase 1"/>
    <property type="match status" value="1"/>
</dbReference>
<organism evidence="6 7">
    <name type="scientific">Parapusillimonas granuli</name>
    <dbReference type="NCBI Taxonomy" id="380911"/>
    <lineage>
        <taxon>Bacteria</taxon>
        <taxon>Pseudomonadati</taxon>
        <taxon>Pseudomonadota</taxon>
        <taxon>Betaproteobacteria</taxon>
        <taxon>Burkholderiales</taxon>
        <taxon>Alcaligenaceae</taxon>
        <taxon>Parapusillimonas</taxon>
    </lineage>
</organism>
<feature type="compositionally biased region" description="Low complexity" evidence="4">
    <location>
        <begin position="1054"/>
        <end position="1064"/>
    </location>
</feature>
<dbReference type="RefSeq" id="WP_180154175.1">
    <property type="nucleotide sequence ID" value="NZ_JACCEM010000003.1"/>
</dbReference>
<dbReference type="InterPro" id="IPR009081">
    <property type="entry name" value="PP-bd_ACP"/>
</dbReference>
<dbReference type="PROSITE" id="PS50075">
    <property type="entry name" value="CARRIER"/>
    <property type="match status" value="1"/>
</dbReference>
<dbReference type="InterPro" id="IPR010071">
    <property type="entry name" value="AA_adenyl_dom"/>
</dbReference>
<dbReference type="GO" id="GO:0005737">
    <property type="term" value="C:cytoplasm"/>
    <property type="evidence" value="ECO:0007669"/>
    <property type="project" value="TreeGrafter"/>
</dbReference>
<dbReference type="AlphaFoldDB" id="A0A853FXP4"/>
<dbReference type="Pfam" id="PF00550">
    <property type="entry name" value="PP-binding"/>
    <property type="match status" value="1"/>
</dbReference>
<dbReference type="SUPFAM" id="SSF52777">
    <property type="entry name" value="CoA-dependent acyltransferases"/>
    <property type="match status" value="2"/>
</dbReference>
<comment type="cofactor">
    <cofactor evidence="1">
        <name>pantetheine 4'-phosphate</name>
        <dbReference type="ChEBI" id="CHEBI:47942"/>
    </cofactor>
</comment>
<dbReference type="GO" id="GO:0043041">
    <property type="term" value="P:amino acid activation for nonribosomal peptide biosynthetic process"/>
    <property type="evidence" value="ECO:0007669"/>
    <property type="project" value="TreeGrafter"/>
</dbReference>
<name>A0A853FXP4_9BURK</name>
<feature type="domain" description="Carrier" evidence="5">
    <location>
        <begin position="978"/>
        <end position="1053"/>
    </location>
</feature>
<dbReference type="InterPro" id="IPR000873">
    <property type="entry name" value="AMP-dep_synth/lig_dom"/>
</dbReference>
<dbReference type="NCBIfam" id="TIGR01733">
    <property type="entry name" value="AA-adenyl-dom"/>
    <property type="match status" value="1"/>
</dbReference>
<dbReference type="Pfam" id="PF00501">
    <property type="entry name" value="AMP-binding"/>
    <property type="match status" value="1"/>
</dbReference>
<proteinExistence type="predicted"/>
<dbReference type="PROSITE" id="PS00455">
    <property type="entry name" value="AMP_BINDING"/>
    <property type="match status" value="1"/>
</dbReference>
<evidence type="ECO:0000313" key="7">
    <source>
        <dbReference type="Proteomes" id="UP000559809"/>
    </source>
</evidence>
<dbReference type="InterPro" id="IPR025110">
    <property type="entry name" value="AMP-bd_C"/>
</dbReference>
<keyword evidence="7" id="KW-1185">Reference proteome</keyword>
<dbReference type="GO" id="GO:0044550">
    <property type="term" value="P:secondary metabolite biosynthetic process"/>
    <property type="evidence" value="ECO:0007669"/>
    <property type="project" value="TreeGrafter"/>
</dbReference>
<dbReference type="InterPro" id="IPR036736">
    <property type="entry name" value="ACP-like_sf"/>
</dbReference>
<dbReference type="InterPro" id="IPR020845">
    <property type="entry name" value="AMP-binding_CS"/>
</dbReference>
<dbReference type="Pfam" id="PF13193">
    <property type="entry name" value="AMP-binding_C"/>
    <property type="match status" value="1"/>
</dbReference>
<dbReference type="GO" id="GO:0031177">
    <property type="term" value="F:phosphopantetheine binding"/>
    <property type="evidence" value="ECO:0007669"/>
    <property type="project" value="InterPro"/>
</dbReference>
<evidence type="ECO:0000256" key="1">
    <source>
        <dbReference type="ARBA" id="ARBA00001957"/>
    </source>
</evidence>
<feature type="region of interest" description="Disordered" evidence="4">
    <location>
        <begin position="1054"/>
        <end position="1081"/>
    </location>
</feature>
<evidence type="ECO:0000256" key="4">
    <source>
        <dbReference type="SAM" id="MobiDB-lite"/>
    </source>
</evidence>
<evidence type="ECO:0000259" key="5">
    <source>
        <dbReference type="PROSITE" id="PS50075"/>
    </source>
</evidence>
<keyword evidence="2" id="KW-0596">Phosphopantetheine</keyword>
<dbReference type="Gene3D" id="3.30.559.30">
    <property type="entry name" value="Nonribosomal peptide synthetase, condensation domain"/>
    <property type="match status" value="1"/>
</dbReference>
<dbReference type="SUPFAM" id="SSF47336">
    <property type="entry name" value="ACP-like"/>
    <property type="match status" value="1"/>
</dbReference>